<evidence type="ECO:0000313" key="3">
    <source>
        <dbReference type="Proteomes" id="UP000232149"/>
    </source>
</evidence>
<evidence type="ECO:0000313" key="2">
    <source>
        <dbReference type="EMBL" id="PJZ62997.1"/>
    </source>
</evidence>
<evidence type="ECO:0000313" key="1">
    <source>
        <dbReference type="EMBL" id="PJZ53412.1"/>
    </source>
</evidence>
<dbReference type="AlphaFoldDB" id="A0A2M9YPG5"/>
<sequence>MKFWKSVLILLFVTGLLFSKEAEKKNSEKGADQTNKAPVSGCCRIRTIGGGYDYFVATEEECASHKQFHSFLKERTLCFESFPE</sequence>
<comment type="caution">
    <text evidence="1">The sequence shown here is derived from an EMBL/GenBank/DDBJ whole genome shotgun (WGS) entry which is preliminary data.</text>
</comment>
<dbReference type="EMBL" id="NPDV01000007">
    <property type="protein sequence ID" value="PJZ53412.1"/>
    <property type="molecule type" value="Genomic_DNA"/>
</dbReference>
<organism evidence="1 4">
    <name type="scientific">Leptospira adleri</name>
    <dbReference type="NCBI Taxonomy" id="2023186"/>
    <lineage>
        <taxon>Bacteria</taxon>
        <taxon>Pseudomonadati</taxon>
        <taxon>Spirochaetota</taxon>
        <taxon>Spirochaetia</taxon>
        <taxon>Leptospirales</taxon>
        <taxon>Leptospiraceae</taxon>
        <taxon>Leptospira</taxon>
    </lineage>
</organism>
<protein>
    <submittedName>
        <fullName evidence="1">Uncharacterized protein</fullName>
    </submittedName>
</protein>
<dbReference type="Proteomes" id="UP000232188">
    <property type="component" value="Unassembled WGS sequence"/>
</dbReference>
<dbReference type="EMBL" id="NPDU01000009">
    <property type="protein sequence ID" value="PJZ62997.1"/>
    <property type="molecule type" value="Genomic_DNA"/>
</dbReference>
<dbReference type="Proteomes" id="UP000232149">
    <property type="component" value="Unassembled WGS sequence"/>
</dbReference>
<evidence type="ECO:0000313" key="4">
    <source>
        <dbReference type="Proteomes" id="UP000232188"/>
    </source>
</evidence>
<name>A0A2M9YPG5_9LEPT</name>
<keyword evidence="3" id="KW-1185">Reference proteome</keyword>
<gene>
    <name evidence="2" type="ORF">CH376_04825</name>
    <name evidence="1" type="ORF">CH380_09465</name>
</gene>
<accession>A0A2M9YPG5</accession>
<proteinExistence type="predicted"/>
<dbReference type="RefSeq" id="WP_100785504.1">
    <property type="nucleotide sequence ID" value="NZ_NPDU01000009.1"/>
</dbReference>
<dbReference type="NCBIfam" id="NF047538">
    <property type="entry name" value="LIC_11321_fam"/>
    <property type="match status" value="1"/>
</dbReference>
<reference evidence="3 4" key="1">
    <citation type="submission" date="2017-07" db="EMBL/GenBank/DDBJ databases">
        <title>Leptospira spp. isolated from tropical soils.</title>
        <authorList>
            <person name="Thibeaux R."/>
            <person name="Iraola G."/>
            <person name="Ferres I."/>
            <person name="Bierque E."/>
            <person name="Girault D."/>
            <person name="Soupe-Gilbert M.-E."/>
            <person name="Picardeau M."/>
            <person name="Goarant C."/>
        </authorList>
    </citation>
    <scope>NUCLEOTIDE SEQUENCE [LARGE SCALE GENOMIC DNA]</scope>
    <source>
        <strain evidence="1 4">FH2-B-C1</strain>
        <strain evidence="2 3">FH2-B-D1</strain>
    </source>
</reference>